<dbReference type="Gene3D" id="1.10.489.10">
    <property type="entry name" value="Chloroperoxidase-like"/>
    <property type="match status" value="1"/>
</dbReference>
<dbReference type="OrthoDB" id="407298at2759"/>
<gene>
    <name evidence="11" type="ORF">PGT21_025664</name>
    <name evidence="12" type="ORF">PGTUg99_020860</name>
</gene>
<dbReference type="InterPro" id="IPR000028">
    <property type="entry name" value="Chloroperoxidase"/>
</dbReference>
<feature type="compositionally biased region" description="Basic residues" evidence="8">
    <location>
        <begin position="349"/>
        <end position="363"/>
    </location>
</feature>
<dbReference type="Pfam" id="PF01328">
    <property type="entry name" value="Peroxidase_2"/>
    <property type="match status" value="1"/>
</dbReference>
<evidence type="ECO:0000256" key="1">
    <source>
        <dbReference type="ARBA" id="ARBA00001970"/>
    </source>
</evidence>
<evidence type="ECO:0000256" key="3">
    <source>
        <dbReference type="ARBA" id="ARBA00022617"/>
    </source>
</evidence>
<keyword evidence="6" id="KW-0408">Iron</keyword>
<feature type="transmembrane region" description="Helical" evidence="9">
    <location>
        <begin position="52"/>
        <end position="75"/>
    </location>
</feature>
<evidence type="ECO:0000256" key="6">
    <source>
        <dbReference type="ARBA" id="ARBA00023004"/>
    </source>
</evidence>
<dbReference type="GO" id="GO:0046872">
    <property type="term" value="F:metal ion binding"/>
    <property type="evidence" value="ECO:0007669"/>
    <property type="project" value="UniProtKB-KW"/>
</dbReference>
<evidence type="ECO:0000256" key="8">
    <source>
        <dbReference type="SAM" id="MobiDB-lite"/>
    </source>
</evidence>
<evidence type="ECO:0000313" key="12">
    <source>
        <dbReference type="EMBL" id="KAA1120936.1"/>
    </source>
</evidence>
<feature type="region of interest" description="Disordered" evidence="8">
    <location>
        <begin position="258"/>
        <end position="280"/>
    </location>
</feature>
<keyword evidence="13" id="KW-1185">Reference proteome</keyword>
<reference evidence="13 14" key="1">
    <citation type="submission" date="2019-05" db="EMBL/GenBank/DDBJ databases">
        <title>Emergence of the Ug99 lineage of the wheat stem rust pathogen through somatic hybridization.</title>
        <authorList>
            <person name="Li F."/>
            <person name="Upadhyaya N.M."/>
            <person name="Sperschneider J."/>
            <person name="Matny O."/>
            <person name="Nguyen-Phuc H."/>
            <person name="Mago R."/>
            <person name="Raley C."/>
            <person name="Miller M.E."/>
            <person name="Silverstein K.A.T."/>
            <person name="Henningsen E."/>
            <person name="Hirsch C.D."/>
            <person name="Visser B."/>
            <person name="Pretorius Z.A."/>
            <person name="Steffenson B.J."/>
            <person name="Schwessinger B."/>
            <person name="Dodds P.N."/>
            <person name="Figueroa M."/>
        </authorList>
    </citation>
    <scope>NUCLEOTIDE SEQUENCE [LARGE SCALE GENOMIC DNA]</scope>
    <source>
        <strain evidence="11">21-0</strain>
        <strain evidence="12 14">Ug99</strain>
    </source>
</reference>
<feature type="compositionally biased region" description="Acidic residues" evidence="8">
    <location>
        <begin position="268"/>
        <end position="280"/>
    </location>
</feature>
<protein>
    <recommendedName>
        <fullName evidence="10">Heme haloperoxidase family profile domain-containing protein</fullName>
    </recommendedName>
</protein>
<accession>A0A5B0PYL1</accession>
<dbReference type="PANTHER" id="PTHR33577">
    <property type="entry name" value="STERIGMATOCYSTIN BIOSYNTHESIS PEROXIDASE STCC-RELATED"/>
    <property type="match status" value="1"/>
</dbReference>
<dbReference type="Proteomes" id="UP000325313">
    <property type="component" value="Unassembled WGS sequence"/>
</dbReference>
<name>A0A5B0PYL1_PUCGR</name>
<keyword evidence="2" id="KW-0575">Peroxidase</keyword>
<evidence type="ECO:0000256" key="5">
    <source>
        <dbReference type="ARBA" id="ARBA00023002"/>
    </source>
</evidence>
<comment type="similarity">
    <text evidence="7">Belongs to the chloroperoxidase family.</text>
</comment>
<keyword evidence="9" id="KW-0472">Membrane</keyword>
<dbReference type="AlphaFoldDB" id="A0A5B0PYL1"/>
<evidence type="ECO:0000256" key="2">
    <source>
        <dbReference type="ARBA" id="ARBA00022559"/>
    </source>
</evidence>
<dbReference type="SUPFAM" id="SSF47571">
    <property type="entry name" value="Cloroperoxidase"/>
    <property type="match status" value="1"/>
</dbReference>
<comment type="caution">
    <text evidence="11">The sequence shown here is derived from an EMBL/GenBank/DDBJ whole genome shotgun (WGS) entry which is preliminary data.</text>
</comment>
<evidence type="ECO:0000259" key="10">
    <source>
        <dbReference type="PROSITE" id="PS51405"/>
    </source>
</evidence>
<feature type="domain" description="Heme haloperoxidase family profile" evidence="10">
    <location>
        <begin position="132"/>
        <end position="381"/>
    </location>
</feature>
<evidence type="ECO:0000313" key="11">
    <source>
        <dbReference type="EMBL" id="KAA1105992.1"/>
    </source>
</evidence>
<evidence type="ECO:0000313" key="13">
    <source>
        <dbReference type="Proteomes" id="UP000324748"/>
    </source>
</evidence>
<keyword evidence="3" id="KW-0349">Heme</keyword>
<evidence type="ECO:0000256" key="9">
    <source>
        <dbReference type="SAM" id="Phobius"/>
    </source>
</evidence>
<feature type="region of interest" description="Disordered" evidence="8">
    <location>
        <begin position="344"/>
        <end position="366"/>
    </location>
</feature>
<organism evidence="11 13">
    <name type="scientific">Puccinia graminis f. sp. tritici</name>
    <dbReference type="NCBI Taxonomy" id="56615"/>
    <lineage>
        <taxon>Eukaryota</taxon>
        <taxon>Fungi</taxon>
        <taxon>Dikarya</taxon>
        <taxon>Basidiomycota</taxon>
        <taxon>Pucciniomycotina</taxon>
        <taxon>Pucciniomycetes</taxon>
        <taxon>Pucciniales</taxon>
        <taxon>Pucciniaceae</taxon>
        <taxon>Puccinia</taxon>
    </lineage>
</organism>
<dbReference type="EMBL" id="VSWC01000040">
    <property type="protein sequence ID" value="KAA1105992.1"/>
    <property type="molecule type" value="Genomic_DNA"/>
</dbReference>
<dbReference type="InterPro" id="IPR036851">
    <property type="entry name" value="Chloroperoxidase-like_sf"/>
</dbReference>
<keyword evidence="4" id="KW-0479">Metal-binding</keyword>
<dbReference type="PROSITE" id="PS51405">
    <property type="entry name" value="HEME_HALOPEROXIDASE"/>
    <property type="match status" value="1"/>
</dbReference>
<dbReference type="Proteomes" id="UP000324748">
    <property type="component" value="Unassembled WGS sequence"/>
</dbReference>
<keyword evidence="9" id="KW-0812">Transmembrane</keyword>
<dbReference type="EMBL" id="VDEP01000240">
    <property type="protein sequence ID" value="KAA1120936.1"/>
    <property type="molecule type" value="Genomic_DNA"/>
</dbReference>
<dbReference type="PANTHER" id="PTHR33577:SF18">
    <property type="entry name" value="HEME HALOPEROXIDASE FAMILY PROFILE DOMAIN-CONTAINING PROTEIN"/>
    <property type="match status" value="1"/>
</dbReference>
<comment type="cofactor">
    <cofactor evidence="1">
        <name>heme b</name>
        <dbReference type="ChEBI" id="CHEBI:60344"/>
    </cofactor>
</comment>
<dbReference type="GO" id="GO:0004601">
    <property type="term" value="F:peroxidase activity"/>
    <property type="evidence" value="ECO:0007669"/>
    <property type="project" value="UniProtKB-KW"/>
</dbReference>
<evidence type="ECO:0000256" key="7">
    <source>
        <dbReference type="ARBA" id="ARBA00025795"/>
    </source>
</evidence>
<sequence>MAEYKKSNIRSHSKPYRAPLLDFRSLYPFSDDFDPGALWGLRRLIRKGAIELVKLYFFIIFLTIVDLFFVFFNLISPNRTPENVIPLPFSPHSPPRFFDHPFIFLTCKLALWLGPQAPQWIQEWSYWDGLLSDGEWPPIDGDIDVQTVSRSPCPGLNALANHGIINKSGETLNFHRIASRVSRTYNLSPALAVQLLSAAWPLFKDRGQIDLYSLTTHGLIEHDASLLRPDLNESTLEDQTKPNQELIEKHFPKRRVRKTRSRIQKGDESEEEEEIEEETDEIRLRHADFSNLLEKRREECKTNNPSFHETFLFKFFGSGNCAMFMEVFGGKLSDIRPFVGAGISSNPPSHHHHHHHHHHHRHRLHDEEQLRRPAGLSDLINLEVLPHGRWRPSNLHHPWGLTIFKLIYSTLKIEART</sequence>
<evidence type="ECO:0000256" key="4">
    <source>
        <dbReference type="ARBA" id="ARBA00022723"/>
    </source>
</evidence>
<keyword evidence="5" id="KW-0560">Oxidoreductase</keyword>
<proteinExistence type="inferred from homology"/>
<evidence type="ECO:0000313" key="14">
    <source>
        <dbReference type="Proteomes" id="UP000325313"/>
    </source>
</evidence>
<keyword evidence="9" id="KW-1133">Transmembrane helix</keyword>